<protein>
    <recommendedName>
        <fullName evidence="3">F-box domain-containing protein</fullName>
    </recommendedName>
</protein>
<reference evidence="1" key="1">
    <citation type="submission" date="2020-10" db="EMBL/GenBank/DDBJ databases">
        <authorList>
            <person name="Han B."/>
            <person name="Lu T."/>
            <person name="Zhao Q."/>
            <person name="Huang X."/>
            <person name="Zhao Y."/>
        </authorList>
    </citation>
    <scope>NUCLEOTIDE SEQUENCE</scope>
</reference>
<evidence type="ECO:0000313" key="1">
    <source>
        <dbReference type="EMBL" id="CAD6206334.1"/>
    </source>
</evidence>
<dbReference type="Proteomes" id="UP000604825">
    <property type="component" value="Unassembled WGS sequence"/>
</dbReference>
<accession>A0A811MG97</accession>
<organism evidence="1 2">
    <name type="scientific">Miscanthus lutarioriparius</name>
    <dbReference type="NCBI Taxonomy" id="422564"/>
    <lineage>
        <taxon>Eukaryota</taxon>
        <taxon>Viridiplantae</taxon>
        <taxon>Streptophyta</taxon>
        <taxon>Embryophyta</taxon>
        <taxon>Tracheophyta</taxon>
        <taxon>Spermatophyta</taxon>
        <taxon>Magnoliopsida</taxon>
        <taxon>Liliopsida</taxon>
        <taxon>Poales</taxon>
        <taxon>Poaceae</taxon>
        <taxon>PACMAD clade</taxon>
        <taxon>Panicoideae</taxon>
        <taxon>Andropogonodae</taxon>
        <taxon>Andropogoneae</taxon>
        <taxon>Saccharinae</taxon>
        <taxon>Miscanthus</taxon>
    </lineage>
</organism>
<proteinExistence type="predicted"/>
<comment type="caution">
    <text evidence="1">The sequence shown here is derived from an EMBL/GenBank/DDBJ whole genome shotgun (WGS) entry which is preliminary data.</text>
</comment>
<sequence>MADWAGLHEDLLDLVVVRLSSLDLLRFRALAVSLWRTAAHRLHRPPRLPHPTAQLLLPTDVGADLGLDRAA</sequence>
<gene>
    <name evidence="1" type="ORF">NCGR_LOCUS4058</name>
</gene>
<dbReference type="EMBL" id="CAJGYO010000001">
    <property type="protein sequence ID" value="CAD6206334.1"/>
    <property type="molecule type" value="Genomic_DNA"/>
</dbReference>
<keyword evidence="2" id="KW-1185">Reference proteome</keyword>
<name>A0A811MG97_9POAL</name>
<evidence type="ECO:0008006" key="3">
    <source>
        <dbReference type="Google" id="ProtNLM"/>
    </source>
</evidence>
<dbReference type="AlphaFoldDB" id="A0A811MG97"/>
<evidence type="ECO:0000313" key="2">
    <source>
        <dbReference type="Proteomes" id="UP000604825"/>
    </source>
</evidence>